<dbReference type="Pfam" id="PF13191">
    <property type="entry name" value="AAA_16"/>
    <property type="match status" value="1"/>
</dbReference>
<protein>
    <recommendedName>
        <fullName evidence="1">Orc1-like AAA ATPase domain-containing protein</fullName>
    </recommendedName>
</protein>
<dbReference type="InterPro" id="IPR027417">
    <property type="entry name" value="P-loop_NTPase"/>
</dbReference>
<dbReference type="EMBL" id="LMWU01000103">
    <property type="protein sequence ID" value="KUN51765.1"/>
    <property type="molecule type" value="Genomic_DNA"/>
</dbReference>
<comment type="caution">
    <text evidence="2">The sequence shown here is derived from an EMBL/GenBank/DDBJ whole genome shotgun (WGS) entry which is preliminary data.</text>
</comment>
<organism evidence="2 3">
    <name type="scientific">Streptomyces canus</name>
    <dbReference type="NCBI Taxonomy" id="58343"/>
    <lineage>
        <taxon>Bacteria</taxon>
        <taxon>Bacillati</taxon>
        <taxon>Actinomycetota</taxon>
        <taxon>Actinomycetes</taxon>
        <taxon>Kitasatosporales</taxon>
        <taxon>Streptomycetaceae</taxon>
        <taxon>Streptomyces</taxon>
        <taxon>Streptomyces aurantiacus group</taxon>
    </lineage>
</organism>
<dbReference type="InterPro" id="IPR041664">
    <property type="entry name" value="AAA_16"/>
</dbReference>
<dbReference type="STRING" id="58343.AQJ46_50985"/>
<dbReference type="Gene3D" id="3.40.50.300">
    <property type="entry name" value="P-loop containing nucleotide triphosphate hydrolases"/>
    <property type="match status" value="1"/>
</dbReference>
<evidence type="ECO:0000259" key="1">
    <source>
        <dbReference type="Pfam" id="PF13191"/>
    </source>
</evidence>
<dbReference type="SUPFAM" id="SSF52540">
    <property type="entry name" value="P-loop containing nucleoside triphosphate hydrolases"/>
    <property type="match status" value="1"/>
</dbReference>
<dbReference type="Proteomes" id="UP000053669">
    <property type="component" value="Unassembled WGS sequence"/>
</dbReference>
<proteinExistence type="predicted"/>
<reference evidence="2 3" key="1">
    <citation type="submission" date="2015-10" db="EMBL/GenBank/DDBJ databases">
        <title>Draft genome sequence of Streptomyces canus DSM 40017, type strain for the species Streptomyces canus.</title>
        <authorList>
            <person name="Ruckert C."/>
            <person name="Winkler A."/>
            <person name="Kalinowski J."/>
            <person name="Kampfer P."/>
            <person name="Glaeser S."/>
        </authorList>
    </citation>
    <scope>NUCLEOTIDE SEQUENCE [LARGE SCALE GENOMIC DNA]</scope>
    <source>
        <strain evidence="2 3">DSM 40017</strain>
    </source>
</reference>
<sequence>MELIGRDKDVGSIRDFFEAAGVRGGALLLVGDAGLGKTAVLDEFAAMEAKNGTRVLRAAGVQFEADVNYSALNQLLFPLGDDMDSLSDAHRTALRCALGFEIGPPPDRLVVSNAAVL</sequence>
<accession>A0A101RJN9</accession>
<dbReference type="AlphaFoldDB" id="A0A101RJN9"/>
<evidence type="ECO:0000313" key="3">
    <source>
        <dbReference type="Proteomes" id="UP000053669"/>
    </source>
</evidence>
<evidence type="ECO:0000313" key="2">
    <source>
        <dbReference type="EMBL" id="KUN51765.1"/>
    </source>
</evidence>
<name>A0A101RJN9_9ACTN</name>
<gene>
    <name evidence="2" type="ORF">AQJ46_50985</name>
</gene>
<feature type="domain" description="Orc1-like AAA ATPase" evidence="1">
    <location>
        <begin position="2"/>
        <end position="99"/>
    </location>
</feature>